<dbReference type="AlphaFoldDB" id="A0A1V0N1J8"/>
<dbReference type="InterPro" id="IPR038723">
    <property type="entry name" value="ArnR1-like_HTH"/>
</dbReference>
<proteinExistence type="predicted"/>
<dbReference type="EMBL" id="JABGBP010000392">
    <property type="protein sequence ID" value="NOL61003.1"/>
    <property type="molecule type" value="Genomic_DNA"/>
</dbReference>
<dbReference type="SUPFAM" id="SSF46785">
    <property type="entry name" value="Winged helix' DNA-binding domain"/>
    <property type="match status" value="1"/>
</dbReference>
<gene>
    <name evidence="2" type="ORF">FAD_0031</name>
    <name evidence="3" type="ORF">HLB00_09240</name>
</gene>
<reference evidence="2 4" key="1">
    <citation type="submission" date="2011-10" db="EMBL/GenBank/DDBJ databases">
        <title>Metabolic and evolutionary patterns in the extreme acidophile Ferroplasma acidiphilum.</title>
        <authorList>
            <person name="Golyshina O.V."/>
            <person name="Kozyavkin S.A."/>
            <person name="Tatusov R.L."/>
            <person name="Slesarev A.I."/>
            <person name="Golyshin P.N."/>
        </authorList>
    </citation>
    <scope>NUCLEOTIDE SEQUENCE [LARGE SCALE GENOMIC DNA]</scope>
    <source>
        <strain evidence="2">Berkeley</strain>
        <strain evidence="4">Y</strain>
    </source>
</reference>
<dbReference type="OrthoDB" id="57572at2157"/>
<sequence length="175" mass="20633">MSVFVFDGDIKLVLINLSGNTNNKLKILSEVNNFYKNNTVKKIALYSGIIDQKIKYYCNTYSISLMKTIKLLNGDLEISIKVHKNWLMENSVDKNRRRNKDEIILNILETIRETDLNITNIVYRCNLNYKYCIDLIDSMIEKKIIEATEQDKTIRYKITSYGIEYMHKLESIRNM</sequence>
<dbReference type="Proteomes" id="UP000192050">
    <property type="component" value="Chromosome"/>
</dbReference>
<dbReference type="InterPro" id="IPR036390">
    <property type="entry name" value="WH_DNA-bd_sf"/>
</dbReference>
<accession>A0A1V0N1J8</accession>
<dbReference type="InterPro" id="IPR036388">
    <property type="entry name" value="WH-like_DNA-bd_sf"/>
</dbReference>
<evidence type="ECO:0000313" key="5">
    <source>
        <dbReference type="Proteomes" id="UP000546917"/>
    </source>
</evidence>
<evidence type="ECO:0000313" key="2">
    <source>
        <dbReference type="EMBL" id="ARD83966.1"/>
    </source>
</evidence>
<organism evidence="2 4">
    <name type="scientific">Ferroplasma acidiphilum</name>
    <dbReference type="NCBI Taxonomy" id="74969"/>
    <lineage>
        <taxon>Archaea</taxon>
        <taxon>Methanobacteriati</taxon>
        <taxon>Thermoplasmatota</taxon>
        <taxon>Thermoplasmata</taxon>
        <taxon>Thermoplasmatales</taxon>
        <taxon>Ferroplasmaceae</taxon>
        <taxon>Ferroplasma</taxon>
    </lineage>
</organism>
<reference evidence="3 5" key="2">
    <citation type="submission" date="2020-05" db="EMBL/GenBank/DDBJ databases">
        <authorList>
            <person name="Zhang R."/>
        </authorList>
    </citation>
    <scope>NUCLEOTIDE SEQUENCE [LARGE SCALE GENOMIC DNA]</scope>
    <source>
        <strain evidence="3 5">DSM 28986</strain>
    </source>
</reference>
<dbReference type="KEGG" id="fai:FAD_0031"/>
<dbReference type="EMBL" id="CP015363">
    <property type="protein sequence ID" value="ARD83966.1"/>
    <property type="molecule type" value="Genomic_DNA"/>
</dbReference>
<feature type="domain" description="ArnR1-like winged helix-turn-helix" evidence="1">
    <location>
        <begin position="97"/>
        <end position="175"/>
    </location>
</feature>
<evidence type="ECO:0000313" key="3">
    <source>
        <dbReference type="EMBL" id="NOL61003.1"/>
    </source>
</evidence>
<dbReference type="Pfam" id="PF14947">
    <property type="entry name" value="HTH_45"/>
    <property type="match status" value="1"/>
</dbReference>
<dbReference type="Proteomes" id="UP000546917">
    <property type="component" value="Unassembled WGS sequence"/>
</dbReference>
<name>A0A1V0N1J8_9ARCH</name>
<evidence type="ECO:0000259" key="1">
    <source>
        <dbReference type="Pfam" id="PF14947"/>
    </source>
</evidence>
<dbReference type="GeneID" id="31675544"/>
<dbReference type="STRING" id="74969.FAD_0031"/>
<dbReference type="RefSeq" id="WP_009887042.1">
    <property type="nucleotide sequence ID" value="NZ_CP015363.1"/>
</dbReference>
<evidence type="ECO:0000313" key="4">
    <source>
        <dbReference type="Proteomes" id="UP000192050"/>
    </source>
</evidence>
<dbReference type="Gene3D" id="1.10.10.10">
    <property type="entry name" value="Winged helix-like DNA-binding domain superfamily/Winged helix DNA-binding domain"/>
    <property type="match status" value="1"/>
</dbReference>
<dbReference type="GeneID" id="16025177"/>
<protein>
    <recommendedName>
        <fullName evidence="1">ArnR1-like winged helix-turn-helix domain-containing protein</fullName>
    </recommendedName>
</protein>
<keyword evidence="4" id="KW-1185">Reference proteome</keyword>